<sequence length="270" mass="30806">IQKQIEEEKADGALVLFTDGSAIPGTGCGAAMLYKGVSIFCDNQAAMRLVNNPPKYGPGQYLSIAIRELTMNFPHDFRTRFFWTPGHEAVELNEQADTVAKEAAEEQEDVMTLKSSLGMTLKKIRAYFHIRKYNFNTGRPFLTSPSKRVADSLSSLEKGHAAIIFQLKSDHNALNAYLHRFHLADSSWCQTCRVPKTMTHFLMHCRRFTTQRQNFRHRLKKEKIKINFHSTKALLDTPTVFPFLADFVLHTKRFSSFVSYLPSDEDAPKL</sequence>
<gene>
    <name evidence="1" type="ORF">CROQUDRAFT_54991</name>
</gene>
<dbReference type="Proteomes" id="UP000886653">
    <property type="component" value="Unassembled WGS sequence"/>
</dbReference>
<evidence type="ECO:0000313" key="2">
    <source>
        <dbReference type="Proteomes" id="UP000886653"/>
    </source>
</evidence>
<accession>A0A9P6N882</accession>
<dbReference type="GO" id="GO:0003676">
    <property type="term" value="F:nucleic acid binding"/>
    <property type="evidence" value="ECO:0007669"/>
    <property type="project" value="InterPro"/>
</dbReference>
<dbReference type="SUPFAM" id="SSF53098">
    <property type="entry name" value="Ribonuclease H-like"/>
    <property type="match status" value="1"/>
</dbReference>
<comment type="caution">
    <text evidence="1">The sequence shown here is derived from an EMBL/GenBank/DDBJ whole genome shotgun (WGS) entry which is preliminary data.</text>
</comment>
<protein>
    <recommendedName>
        <fullName evidence="3">RNase H type-1 domain-containing protein</fullName>
    </recommendedName>
</protein>
<dbReference type="Gene3D" id="3.30.420.10">
    <property type="entry name" value="Ribonuclease H-like superfamily/Ribonuclease H"/>
    <property type="match status" value="1"/>
</dbReference>
<dbReference type="InterPro" id="IPR012337">
    <property type="entry name" value="RNaseH-like_sf"/>
</dbReference>
<evidence type="ECO:0008006" key="3">
    <source>
        <dbReference type="Google" id="ProtNLM"/>
    </source>
</evidence>
<keyword evidence="2" id="KW-1185">Reference proteome</keyword>
<feature type="non-terminal residue" evidence="1">
    <location>
        <position position="1"/>
    </location>
</feature>
<dbReference type="EMBL" id="MU167668">
    <property type="protein sequence ID" value="KAG0139248.1"/>
    <property type="molecule type" value="Genomic_DNA"/>
</dbReference>
<name>A0A9P6N882_9BASI</name>
<dbReference type="AlphaFoldDB" id="A0A9P6N882"/>
<organism evidence="1 2">
    <name type="scientific">Cronartium quercuum f. sp. fusiforme G11</name>
    <dbReference type="NCBI Taxonomy" id="708437"/>
    <lineage>
        <taxon>Eukaryota</taxon>
        <taxon>Fungi</taxon>
        <taxon>Dikarya</taxon>
        <taxon>Basidiomycota</taxon>
        <taxon>Pucciniomycotina</taxon>
        <taxon>Pucciniomycetes</taxon>
        <taxon>Pucciniales</taxon>
        <taxon>Coleosporiaceae</taxon>
        <taxon>Cronartium</taxon>
    </lineage>
</organism>
<evidence type="ECO:0000313" key="1">
    <source>
        <dbReference type="EMBL" id="KAG0139248.1"/>
    </source>
</evidence>
<reference evidence="1" key="1">
    <citation type="submission" date="2013-11" db="EMBL/GenBank/DDBJ databases">
        <title>Genome sequence of the fusiform rust pathogen reveals effectors for host alternation and coevolution with pine.</title>
        <authorList>
            <consortium name="DOE Joint Genome Institute"/>
            <person name="Smith K."/>
            <person name="Pendleton A."/>
            <person name="Kubisiak T."/>
            <person name="Anderson C."/>
            <person name="Salamov A."/>
            <person name="Aerts A."/>
            <person name="Riley R."/>
            <person name="Clum A."/>
            <person name="Lindquist E."/>
            <person name="Ence D."/>
            <person name="Campbell M."/>
            <person name="Kronenberg Z."/>
            <person name="Feau N."/>
            <person name="Dhillon B."/>
            <person name="Hamelin R."/>
            <person name="Burleigh J."/>
            <person name="Smith J."/>
            <person name="Yandell M."/>
            <person name="Nelson C."/>
            <person name="Grigoriev I."/>
            <person name="Davis J."/>
        </authorList>
    </citation>
    <scope>NUCLEOTIDE SEQUENCE</scope>
    <source>
        <strain evidence="1">G11</strain>
    </source>
</reference>
<proteinExistence type="predicted"/>
<dbReference type="OrthoDB" id="3265515at2759"/>
<dbReference type="InterPro" id="IPR036397">
    <property type="entry name" value="RNaseH_sf"/>
</dbReference>